<keyword evidence="1" id="KW-0732">Signal</keyword>
<dbReference type="EMBL" id="KZ150409">
    <property type="protein sequence ID" value="PZC70989.1"/>
    <property type="molecule type" value="Genomic_DNA"/>
</dbReference>
<gene>
    <name evidence="2" type="primary">HaOG214491</name>
    <name evidence="2" type="ORF">B5X24_HaOG214491</name>
</gene>
<name>A0A2W1B2V8_HELAM</name>
<evidence type="ECO:0000313" key="2">
    <source>
        <dbReference type="EMBL" id="PZC70989.1"/>
    </source>
</evidence>
<evidence type="ECO:0000256" key="1">
    <source>
        <dbReference type="SAM" id="SignalP"/>
    </source>
</evidence>
<dbReference type="OrthoDB" id="6931130at2759"/>
<reference evidence="2 3" key="1">
    <citation type="journal article" date="2017" name="BMC Biol.">
        <title>Genomic innovations, transcriptional plasticity and gene loss underlying the evolution and divergence of two highly polyphagous and invasive Helicoverpa pest species.</title>
        <authorList>
            <person name="Pearce S.L."/>
            <person name="Clarke D.F."/>
            <person name="East P.D."/>
            <person name="Elfekih S."/>
            <person name="Gordon K.H."/>
            <person name="Jermiin L.S."/>
            <person name="McGaughran A."/>
            <person name="Oakeshott J.G."/>
            <person name="Papanikolaou A."/>
            <person name="Perera O.P."/>
            <person name="Rane R.V."/>
            <person name="Richards S."/>
            <person name="Tay W.T."/>
            <person name="Walsh T.K."/>
            <person name="Anderson A."/>
            <person name="Anderson C.J."/>
            <person name="Asgari S."/>
            <person name="Board P.G."/>
            <person name="Bretschneider A."/>
            <person name="Campbell P.M."/>
            <person name="Chertemps T."/>
            <person name="Christeller J.T."/>
            <person name="Coppin C.W."/>
            <person name="Downes S.J."/>
            <person name="Duan G."/>
            <person name="Farnsworth C.A."/>
            <person name="Good R.T."/>
            <person name="Han L.B."/>
            <person name="Han Y.C."/>
            <person name="Hatje K."/>
            <person name="Horne I."/>
            <person name="Huang Y.P."/>
            <person name="Hughes D.S."/>
            <person name="Jacquin-Joly E."/>
            <person name="James W."/>
            <person name="Jhangiani S."/>
            <person name="Kollmar M."/>
            <person name="Kuwar S.S."/>
            <person name="Li S."/>
            <person name="Liu N.Y."/>
            <person name="Maibeche M.T."/>
            <person name="Miller J.R."/>
            <person name="Montagne N."/>
            <person name="Perry T."/>
            <person name="Qu J."/>
            <person name="Song S.V."/>
            <person name="Sutton G.G."/>
            <person name="Vogel H."/>
            <person name="Walenz B.P."/>
            <person name="Xu W."/>
            <person name="Zhang H.J."/>
            <person name="Zou Z."/>
            <person name="Batterham P."/>
            <person name="Edwards O.R."/>
            <person name="Feyereisen R."/>
            <person name="Gibbs R.A."/>
            <person name="Heckel D.G."/>
            <person name="McGrath A."/>
            <person name="Robin C."/>
            <person name="Scherer S.E."/>
            <person name="Worley K.C."/>
            <person name="Wu Y.D."/>
        </authorList>
    </citation>
    <scope>NUCLEOTIDE SEQUENCE [LARGE SCALE GENOMIC DNA]</scope>
    <source>
        <strain evidence="2">Harm_GR_Male_#8</strain>
        <tissue evidence="2">Whole organism</tissue>
    </source>
</reference>
<feature type="chain" id="PRO_5016124159" evidence="1">
    <location>
        <begin position="22"/>
        <end position="232"/>
    </location>
</feature>
<keyword evidence="3" id="KW-1185">Reference proteome</keyword>
<dbReference type="AlphaFoldDB" id="A0A2W1B2V8"/>
<dbReference type="Proteomes" id="UP000249218">
    <property type="component" value="Unassembled WGS sequence"/>
</dbReference>
<organism evidence="2 3">
    <name type="scientific">Helicoverpa armigera</name>
    <name type="common">Cotton bollworm</name>
    <name type="synonym">Heliothis armigera</name>
    <dbReference type="NCBI Taxonomy" id="29058"/>
    <lineage>
        <taxon>Eukaryota</taxon>
        <taxon>Metazoa</taxon>
        <taxon>Ecdysozoa</taxon>
        <taxon>Arthropoda</taxon>
        <taxon>Hexapoda</taxon>
        <taxon>Insecta</taxon>
        <taxon>Pterygota</taxon>
        <taxon>Neoptera</taxon>
        <taxon>Endopterygota</taxon>
        <taxon>Lepidoptera</taxon>
        <taxon>Glossata</taxon>
        <taxon>Ditrysia</taxon>
        <taxon>Noctuoidea</taxon>
        <taxon>Noctuidae</taxon>
        <taxon>Heliothinae</taxon>
        <taxon>Helicoverpa</taxon>
    </lineage>
</organism>
<proteinExistence type="predicted"/>
<evidence type="ECO:0000313" key="3">
    <source>
        <dbReference type="Proteomes" id="UP000249218"/>
    </source>
</evidence>
<accession>A0A2W1B2V8</accession>
<protein>
    <submittedName>
        <fullName evidence="2">Uncharacterized protein</fullName>
    </submittedName>
</protein>
<feature type="signal peptide" evidence="1">
    <location>
        <begin position="1"/>
        <end position="21"/>
    </location>
</feature>
<sequence>MAARILVASCALLAFFHVACAQDIAVQVYHQPTQARQALVNSYIDVVTQLNSVKSQVEHLYIDFASRMTNNMNSVIKNITNCVESTRRNCHWDYCHTPDNQCWVKFDYHLQKIAHDGRKKAEESAEVHTKYLKGYMVVARIHLDRTAGCLRRYDRFLRGCRLSCQETARVSRFHRIALEKIRRVRNDLPFTRRAYHDLLCRSRQELRQFERYASIQTRRAIEEMRSCVDVRR</sequence>